<protein>
    <submittedName>
        <fullName evidence="2">P-loop containing nucleoside triphosphate hydrolase protein</fullName>
    </submittedName>
</protein>
<evidence type="ECO:0000313" key="2">
    <source>
        <dbReference type="EMBL" id="KAF9528234.1"/>
    </source>
</evidence>
<dbReference type="SUPFAM" id="SSF52540">
    <property type="entry name" value="P-loop containing nucleoside triphosphate hydrolases"/>
    <property type="match status" value="1"/>
</dbReference>
<organism evidence="2 3">
    <name type="scientific">Crepidotus variabilis</name>
    <dbReference type="NCBI Taxonomy" id="179855"/>
    <lineage>
        <taxon>Eukaryota</taxon>
        <taxon>Fungi</taxon>
        <taxon>Dikarya</taxon>
        <taxon>Basidiomycota</taxon>
        <taxon>Agaricomycotina</taxon>
        <taxon>Agaricomycetes</taxon>
        <taxon>Agaricomycetidae</taxon>
        <taxon>Agaricales</taxon>
        <taxon>Agaricineae</taxon>
        <taxon>Crepidotaceae</taxon>
        <taxon>Crepidotus</taxon>
    </lineage>
</organism>
<gene>
    <name evidence="2" type="ORF">CPB83DRAFT_350095</name>
</gene>
<dbReference type="GO" id="GO:0005525">
    <property type="term" value="F:GTP binding"/>
    <property type="evidence" value="ECO:0007669"/>
    <property type="project" value="InterPro"/>
</dbReference>
<dbReference type="Pfam" id="PF01926">
    <property type="entry name" value="MMR_HSR1"/>
    <property type="match status" value="1"/>
</dbReference>
<proteinExistence type="predicted"/>
<dbReference type="InterPro" id="IPR006073">
    <property type="entry name" value="GTP-bd"/>
</dbReference>
<dbReference type="AlphaFoldDB" id="A0A9P6EGB9"/>
<comment type="caution">
    <text evidence="2">The sequence shown here is derived from an EMBL/GenBank/DDBJ whole genome shotgun (WGS) entry which is preliminary data.</text>
</comment>
<evidence type="ECO:0000313" key="3">
    <source>
        <dbReference type="Proteomes" id="UP000807306"/>
    </source>
</evidence>
<sequence>MAAVDISKLRVDDIVVAVMGPTGCGKSNLIDTLTPLPRAQKRASDGLASYTKDVRAVRVLHHVEYGDRLVLVDTPGFNDTERSDMEILEIIGDWLRKTYRGAIKLAGIIYLHRITDNRMAGSPMRNLRMFGELCGDRAAHKVVLVTTMWDKIEQSPGEKRESELEYRYFKELLRRGALLMRFNNTYRAAWDIIEAIIAENEKEAVLIQEELVELGHRLNETSAGKALYNQLQNLLSEQKRVVVELTQLAKIQNNKKLASEMHLEYKRIQKEFESSFGAISKLKISLGRRLVLLLGKKSRARSLSLVHESSGHVASPAYL</sequence>
<dbReference type="GO" id="GO:0016787">
    <property type="term" value="F:hydrolase activity"/>
    <property type="evidence" value="ECO:0007669"/>
    <property type="project" value="UniProtKB-KW"/>
</dbReference>
<dbReference type="CDD" id="cd00882">
    <property type="entry name" value="Ras_like_GTPase"/>
    <property type="match status" value="1"/>
</dbReference>
<keyword evidence="3" id="KW-1185">Reference proteome</keyword>
<dbReference type="InterPro" id="IPR027417">
    <property type="entry name" value="P-loop_NTPase"/>
</dbReference>
<reference evidence="2" key="1">
    <citation type="submission" date="2020-11" db="EMBL/GenBank/DDBJ databases">
        <authorList>
            <consortium name="DOE Joint Genome Institute"/>
            <person name="Ahrendt S."/>
            <person name="Riley R."/>
            <person name="Andreopoulos W."/>
            <person name="Labutti K."/>
            <person name="Pangilinan J."/>
            <person name="Ruiz-Duenas F.J."/>
            <person name="Barrasa J.M."/>
            <person name="Sanchez-Garcia M."/>
            <person name="Camarero S."/>
            <person name="Miyauchi S."/>
            <person name="Serrano A."/>
            <person name="Linde D."/>
            <person name="Babiker R."/>
            <person name="Drula E."/>
            <person name="Ayuso-Fernandez I."/>
            <person name="Pacheco R."/>
            <person name="Padilla G."/>
            <person name="Ferreira P."/>
            <person name="Barriuso J."/>
            <person name="Kellner H."/>
            <person name="Castanera R."/>
            <person name="Alfaro M."/>
            <person name="Ramirez L."/>
            <person name="Pisabarro A.G."/>
            <person name="Kuo A."/>
            <person name="Tritt A."/>
            <person name="Lipzen A."/>
            <person name="He G."/>
            <person name="Yan M."/>
            <person name="Ng V."/>
            <person name="Cullen D."/>
            <person name="Martin F."/>
            <person name="Rosso M.-N."/>
            <person name="Henrissat B."/>
            <person name="Hibbett D."/>
            <person name="Martinez A.T."/>
            <person name="Grigoriev I.V."/>
        </authorList>
    </citation>
    <scope>NUCLEOTIDE SEQUENCE</scope>
    <source>
        <strain evidence="2">CBS 506.95</strain>
    </source>
</reference>
<name>A0A9P6EGB9_9AGAR</name>
<dbReference type="Gene3D" id="3.40.50.300">
    <property type="entry name" value="P-loop containing nucleotide triphosphate hydrolases"/>
    <property type="match status" value="1"/>
</dbReference>
<dbReference type="EMBL" id="MU157854">
    <property type="protein sequence ID" value="KAF9528234.1"/>
    <property type="molecule type" value="Genomic_DNA"/>
</dbReference>
<accession>A0A9P6EGB9</accession>
<keyword evidence="2" id="KW-0378">Hydrolase</keyword>
<dbReference type="OrthoDB" id="8954335at2759"/>
<feature type="domain" description="G" evidence="1">
    <location>
        <begin position="16"/>
        <end position="85"/>
    </location>
</feature>
<evidence type="ECO:0000259" key="1">
    <source>
        <dbReference type="Pfam" id="PF01926"/>
    </source>
</evidence>
<dbReference type="Proteomes" id="UP000807306">
    <property type="component" value="Unassembled WGS sequence"/>
</dbReference>